<feature type="transmembrane region" description="Helical" evidence="2">
    <location>
        <begin position="315"/>
        <end position="348"/>
    </location>
</feature>
<feature type="transmembrane region" description="Helical" evidence="2">
    <location>
        <begin position="458"/>
        <end position="476"/>
    </location>
</feature>
<feature type="transmembrane region" description="Helical" evidence="2">
    <location>
        <begin position="137"/>
        <end position="158"/>
    </location>
</feature>
<name>A0A6J4RXQ0_9ACTN</name>
<evidence type="ECO:0000256" key="2">
    <source>
        <dbReference type="SAM" id="Phobius"/>
    </source>
</evidence>
<feature type="transmembrane region" description="Helical" evidence="2">
    <location>
        <begin position="12"/>
        <end position="32"/>
    </location>
</feature>
<feature type="transmembrane region" description="Helical" evidence="2">
    <location>
        <begin position="73"/>
        <end position="97"/>
    </location>
</feature>
<feature type="transmembrane region" description="Helical" evidence="2">
    <location>
        <begin position="103"/>
        <end position="125"/>
    </location>
</feature>
<feature type="transmembrane region" description="Helical" evidence="2">
    <location>
        <begin position="291"/>
        <end position="309"/>
    </location>
</feature>
<feature type="transmembrane region" description="Helical" evidence="2">
    <location>
        <begin position="223"/>
        <end position="243"/>
    </location>
</feature>
<proteinExistence type="predicted"/>
<feature type="transmembrane region" description="Helical" evidence="2">
    <location>
        <begin position="525"/>
        <end position="546"/>
    </location>
</feature>
<gene>
    <name evidence="3" type="ORF">AVDCRST_MAG05-1515</name>
</gene>
<dbReference type="Pfam" id="PF19554">
    <property type="entry name" value="DUF6077"/>
    <property type="match status" value="1"/>
</dbReference>
<organism evidence="3">
    <name type="scientific">uncultured Rubrobacteraceae bacterium</name>
    <dbReference type="NCBI Taxonomy" id="349277"/>
    <lineage>
        <taxon>Bacteria</taxon>
        <taxon>Bacillati</taxon>
        <taxon>Actinomycetota</taxon>
        <taxon>Rubrobacteria</taxon>
        <taxon>Rubrobacterales</taxon>
        <taxon>Rubrobacteraceae</taxon>
        <taxon>environmental samples</taxon>
    </lineage>
</organism>
<dbReference type="InterPro" id="IPR045723">
    <property type="entry name" value="DUF6077"/>
</dbReference>
<feature type="transmembrane region" description="Helical" evidence="2">
    <location>
        <begin position="496"/>
        <end position="513"/>
    </location>
</feature>
<feature type="region of interest" description="Disordered" evidence="1">
    <location>
        <begin position="696"/>
        <end position="719"/>
    </location>
</feature>
<dbReference type="EMBL" id="CADCVM010000168">
    <property type="protein sequence ID" value="CAA9484780.1"/>
    <property type="molecule type" value="Genomic_DNA"/>
</dbReference>
<keyword evidence="2" id="KW-1133">Transmembrane helix</keyword>
<keyword evidence="2" id="KW-0812">Transmembrane</keyword>
<protein>
    <submittedName>
        <fullName evidence="3">Uncharacterized protein</fullName>
    </submittedName>
</protein>
<accession>A0A6J4RXQ0</accession>
<feature type="transmembrane region" description="Helical" evidence="2">
    <location>
        <begin position="255"/>
        <end position="271"/>
    </location>
</feature>
<evidence type="ECO:0000313" key="3">
    <source>
        <dbReference type="EMBL" id="CAA9484780.1"/>
    </source>
</evidence>
<feature type="transmembrane region" description="Helical" evidence="2">
    <location>
        <begin position="360"/>
        <end position="384"/>
    </location>
</feature>
<evidence type="ECO:0000256" key="1">
    <source>
        <dbReference type="SAM" id="MobiDB-lite"/>
    </source>
</evidence>
<feature type="transmembrane region" description="Helical" evidence="2">
    <location>
        <begin position="433"/>
        <end position="451"/>
    </location>
</feature>
<sequence>MPSEGIVGEVRARLRPFEACVALAGGGALAAVGPLREVLAALPGVTVAAALFLLLAPGLLLARWFLNGYFSGVALVPAGSVLGVGVFALLAVPMLVLETGLEAYLWASGALVVASLLAAAFVAFVGPRPGGGREPVLADRGGIMWAPFVVLVGTLAYVARITAPSSFGDIWVYLAWVRAYLGPGGLGAAEPFFGGEVGLSRAKINGWLVEQAALSKVSGVDPVGFVFSYLNPALVVVSLLAFYALARVLLRSERAALFCGCLYALFFLVHLGQTRFTLGGEFVQRLPEDKLATKFLFLPLALAFAAAFLEGGGRRYFGCFALMLCAVLAIHPIGFAIIGLSMAGFVVLHLASNPRSRASWARASAMGLAGVLVLVLPAVSVPILTGRPLTDVLADSDINSNDPDVLRNMVFVSPERARIFEFADGTYMMHPSLLLDPFLAVPFLLVVPFLLWRVERSIAAQLLLGTVLLTTFAVYVPPVTTVLGDELVLPGQIWRLAWPIPLATMLAFGWLLWEAVGWAAERVRLLRLALPPLVVVLLSAAAVPWFSDGMEPILEYREGAREAGFYPVDPIYPWFRDEITSPRVVLAPDLLGARIPAYSAQANVVSRRGSLVLNVLPKLEERVPGRIEAPRGAVDVRAFFNGTTLGRGVEILRRYDVDLVMVNADSSLDAALGRLPGFRPRDEPSDRYNVYAVDLRKVGTPSPPRQPPASRYNDPVTGS</sequence>
<keyword evidence="2" id="KW-0472">Membrane</keyword>
<reference evidence="3" key="1">
    <citation type="submission" date="2020-02" db="EMBL/GenBank/DDBJ databases">
        <authorList>
            <person name="Meier V. D."/>
        </authorList>
    </citation>
    <scope>NUCLEOTIDE SEQUENCE</scope>
    <source>
        <strain evidence="3">AVDCRST_MAG05</strain>
    </source>
</reference>
<dbReference type="AlphaFoldDB" id="A0A6J4RXQ0"/>
<feature type="transmembrane region" description="Helical" evidence="2">
    <location>
        <begin position="38"/>
        <end position="61"/>
    </location>
</feature>